<feature type="transmembrane region" description="Helical" evidence="7">
    <location>
        <begin position="32"/>
        <end position="54"/>
    </location>
</feature>
<evidence type="ECO:0000256" key="1">
    <source>
        <dbReference type="ARBA" id="ARBA00004141"/>
    </source>
</evidence>
<dbReference type="InterPro" id="IPR035973">
    <property type="entry name" value="Cyt_c_oxidase_su3-like_sf"/>
</dbReference>
<organism evidence="9 10">
    <name type="scientific">Pandoraea sputorum</name>
    <dbReference type="NCBI Taxonomy" id="93222"/>
    <lineage>
        <taxon>Bacteria</taxon>
        <taxon>Pseudomonadati</taxon>
        <taxon>Pseudomonadota</taxon>
        <taxon>Betaproteobacteria</taxon>
        <taxon>Burkholderiales</taxon>
        <taxon>Burkholderiaceae</taxon>
        <taxon>Pandoraea</taxon>
    </lineage>
</organism>
<feature type="transmembrane region" description="Helical" evidence="7">
    <location>
        <begin position="181"/>
        <end position="199"/>
    </location>
</feature>
<dbReference type="OrthoDB" id="9808200at2"/>
<reference evidence="9 10" key="1">
    <citation type="submission" date="2017-06" db="EMBL/GenBank/DDBJ databases">
        <authorList>
            <consortium name="Pathogen Informatics"/>
        </authorList>
    </citation>
    <scope>NUCLEOTIDE SEQUENCE [LARGE SCALE GENOMIC DNA]</scope>
    <source>
        <strain evidence="9 10">NCTC13161</strain>
    </source>
</reference>
<evidence type="ECO:0000256" key="2">
    <source>
        <dbReference type="ARBA" id="ARBA00010581"/>
    </source>
</evidence>
<evidence type="ECO:0000256" key="5">
    <source>
        <dbReference type="ARBA" id="ARBA00023136"/>
    </source>
</evidence>
<evidence type="ECO:0000256" key="7">
    <source>
        <dbReference type="SAM" id="Phobius"/>
    </source>
</evidence>
<protein>
    <submittedName>
        <fullName evidence="9">Cytochrome c oxidase subunit 3</fullName>
        <ecNumber evidence="9">1.9.3.1</ecNumber>
    </submittedName>
</protein>
<accession>A0A239SXY8</accession>
<dbReference type="InterPro" id="IPR024791">
    <property type="entry name" value="Cyt_c/ubiquinol_Oxase_su3"/>
</dbReference>
<evidence type="ECO:0000313" key="10">
    <source>
        <dbReference type="Proteomes" id="UP000215126"/>
    </source>
</evidence>
<dbReference type="Gene3D" id="1.20.120.80">
    <property type="entry name" value="Cytochrome c oxidase, subunit III, four-helix bundle"/>
    <property type="match status" value="1"/>
</dbReference>
<dbReference type="EC" id="1.9.3.1" evidence="9"/>
<dbReference type="STRING" id="93222.NA29_03260"/>
<dbReference type="PANTHER" id="PTHR11403:SF10">
    <property type="entry name" value="CYTOCHROME C OXIDASE"/>
    <property type="match status" value="1"/>
</dbReference>
<dbReference type="PANTHER" id="PTHR11403">
    <property type="entry name" value="CYTOCHROME C OXIDASE SUBUNIT III"/>
    <property type="match status" value="1"/>
</dbReference>
<proteinExistence type="inferred from homology"/>
<dbReference type="AlphaFoldDB" id="A0A239SXY8"/>
<dbReference type="GO" id="GO:0005886">
    <property type="term" value="C:plasma membrane"/>
    <property type="evidence" value="ECO:0007669"/>
    <property type="project" value="UniProtKB-SubCell"/>
</dbReference>
<evidence type="ECO:0000313" key="9">
    <source>
        <dbReference type="EMBL" id="SNU90196.1"/>
    </source>
</evidence>
<dbReference type="GO" id="GO:0019646">
    <property type="term" value="P:aerobic electron transport chain"/>
    <property type="evidence" value="ECO:0007669"/>
    <property type="project" value="InterPro"/>
</dbReference>
<feature type="domain" description="Heme-copper oxidase subunit III family profile" evidence="8">
    <location>
        <begin position="43"/>
        <end position="201"/>
    </location>
</feature>
<evidence type="ECO:0000259" key="8">
    <source>
        <dbReference type="PROSITE" id="PS50253"/>
    </source>
</evidence>
<comment type="subcellular location">
    <subcellularLocation>
        <location evidence="6">Cell membrane</location>
        <topology evidence="6">Multi-pass membrane protein</topology>
    </subcellularLocation>
    <subcellularLocation>
        <location evidence="1">Membrane</location>
        <topology evidence="1">Multi-pass membrane protein</topology>
    </subcellularLocation>
</comment>
<feature type="transmembrane region" description="Helical" evidence="7">
    <location>
        <begin position="140"/>
        <end position="161"/>
    </location>
</feature>
<keyword evidence="5 7" id="KW-0472">Membrane</keyword>
<dbReference type="GeneID" id="88097456"/>
<dbReference type="Proteomes" id="UP000215126">
    <property type="component" value="Chromosome 1"/>
</dbReference>
<keyword evidence="10" id="KW-1185">Reference proteome</keyword>
<evidence type="ECO:0000256" key="4">
    <source>
        <dbReference type="ARBA" id="ARBA00022989"/>
    </source>
</evidence>
<comment type="similarity">
    <text evidence="2 6">Belongs to the cytochrome c oxidase subunit 3 family.</text>
</comment>
<dbReference type="SUPFAM" id="SSF81452">
    <property type="entry name" value="Cytochrome c oxidase subunit III-like"/>
    <property type="match status" value="1"/>
</dbReference>
<keyword evidence="3 6" id="KW-0812">Transmembrane</keyword>
<feature type="transmembrane region" description="Helical" evidence="7">
    <location>
        <begin position="69"/>
        <end position="91"/>
    </location>
</feature>
<dbReference type="RefSeq" id="WP_084104106.1">
    <property type="nucleotide sequence ID" value="NZ_CABPRX010000009.1"/>
</dbReference>
<keyword evidence="4 7" id="KW-1133">Transmembrane helix</keyword>
<dbReference type="EMBL" id="LT906435">
    <property type="protein sequence ID" value="SNU90196.1"/>
    <property type="molecule type" value="Genomic_DNA"/>
</dbReference>
<sequence>MRPVPSWPPMPPDGIPGGVPVMQPRRRAASQVALWWLMGVIGMLFALMLVAYVMRMSLGDWRPLPPVNALWVNTGVLAAACIVMQSAASQAKRGELRRSQRDWVLAGALALAFIAGQFWVWRDLALRRYGVSGNPANSFFFLLTGLHALHLLGGVVAWALLIPRRVTHAARARRLSLTAQYWHFLFVLWVVLFAAIVNLTPEIAQRLCGTGVAP</sequence>
<dbReference type="GO" id="GO:0016491">
    <property type="term" value="F:oxidoreductase activity"/>
    <property type="evidence" value="ECO:0007669"/>
    <property type="project" value="UniProtKB-KW"/>
</dbReference>
<dbReference type="InterPro" id="IPR000298">
    <property type="entry name" value="Cyt_c_oxidase-like_su3"/>
</dbReference>
<keyword evidence="9" id="KW-0560">Oxidoreductase</keyword>
<evidence type="ECO:0000256" key="3">
    <source>
        <dbReference type="ARBA" id="ARBA00022692"/>
    </source>
</evidence>
<dbReference type="PROSITE" id="PS50253">
    <property type="entry name" value="COX3"/>
    <property type="match status" value="1"/>
</dbReference>
<gene>
    <name evidence="9" type="primary">ctaE_2</name>
    <name evidence="9" type="ORF">SAMEA4530655_04893</name>
</gene>
<name>A0A239SXY8_9BURK</name>
<feature type="transmembrane region" description="Helical" evidence="7">
    <location>
        <begin position="103"/>
        <end position="120"/>
    </location>
</feature>
<evidence type="ECO:0000256" key="6">
    <source>
        <dbReference type="RuleBase" id="RU003376"/>
    </source>
</evidence>
<dbReference type="GO" id="GO:0004129">
    <property type="term" value="F:cytochrome-c oxidase activity"/>
    <property type="evidence" value="ECO:0007669"/>
    <property type="project" value="InterPro"/>
</dbReference>
<dbReference type="Pfam" id="PF00510">
    <property type="entry name" value="COX3"/>
    <property type="match status" value="1"/>
</dbReference>
<dbReference type="InterPro" id="IPR013833">
    <property type="entry name" value="Cyt_c_oxidase_su3_a-hlx"/>
</dbReference>